<comment type="similarity">
    <text evidence="1">Belongs to the geranylgeranyl reductase family. ChlP subfamily.</text>
</comment>
<dbReference type="InterPro" id="IPR002938">
    <property type="entry name" value="FAD-bd"/>
</dbReference>
<dbReference type="InterPro" id="IPR036188">
    <property type="entry name" value="FAD/NAD-bd_sf"/>
</dbReference>
<keyword evidence="4" id="KW-0521">NADP</keyword>
<dbReference type="FunFam" id="3.50.50.60:FF:000083">
    <property type="entry name" value="Geranylgeranyl diphosphate reductase"/>
    <property type="match status" value="1"/>
</dbReference>
<evidence type="ECO:0000256" key="6">
    <source>
        <dbReference type="ARBA" id="ARBA00023171"/>
    </source>
</evidence>
<dbReference type="SUPFAM" id="SSF51905">
    <property type="entry name" value="FAD/NAD(P)-binding domain"/>
    <property type="match status" value="1"/>
</dbReference>
<evidence type="ECO:0000259" key="14">
    <source>
        <dbReference type="Pfam" id="PF01494"/>
    </source>
</evidence>
<accession>Q5ENS7</accession>
<evidence type="ECO:0000256" key="10">
    <source>
        <dbReference type="ARBA" id="ARBA00047837"/>
    </source>
</evidence>
<evidence type="ECO:0000256" key="11">
    <source>
        <dbReference type="ARBA" id="ARBA00058147"/>
    </source>
</evidence>
<dbReference type="AlphaFoldDB" id="Q5ENS7"/>
<reference evidence="15" key="1">
    <citation type="journal article" date="2005" name="J. Mol. Biol.">
        <title>Complex protein targeting to dinoflagellate plastids.</title>
        <authorList>
            <person name="Patron N.J."/>
            <person name="Waller R.F."/>
            <person name="Archibald J.M."/>
            <person name="Keeling P.J."/>
        </authorList>
    </citation>
    <scope>NUCLEOTIDE SEQUENCE</scope>
</reference>
<organism evidence="15">
    <name type="scientific">Kryptoperidinium triquetrum</name>
    <name type="common">Dinoflagellate</name>
    <name type="synonym">Heterocapsa triquetra</name>
    <dbReference type="NCBI Taxonomy" id="66468"/>
    <lineage>
        <taxon>Eukaryota</taxon>
        <taxon>Sar</taxon>
        <taxon>Alveolata</taxon>
        <taxon>Dinophyceae</taxon>
        <taxon>Peridiniales</taxon>
        <taxon>Kryptoperidiniaceae</taxon>
        <taxon>Kryptoperidinium</taxon>
    </lineage>
</organism>
<evidence type="ECO:0000256" key="13">
    <source>
        <dbReference type="SAM" id="SignalP"/>
    </source>
</evidence>
<sequence>MAVKTSACLAAALLTQTTAAADAFAVAGQPQKISVVQRGLRGAAASQESAAPAGSWASATAVAASVAVAAAVVPRRQRKAAKLAGASMVPNKNQRTIRDAKTIVCAGPRLPEGRKLRVAVIGGGPGGASCADALAKGGCETYLIERKLDNCKPCGGAIPMCMVGEFDLPTDLIDRKVRKMTMISPTNNEVQIGRTLKDDEYIGMVRREVLDNFLRERAAENGATLINGLFTQMRMPKSEKESYVLTYNDFGDAEGDARKGVKKTLEVDVVIGADGANSRVAKEIEAGDYEYAIAFQERMRIPEDKMEYYKERAEMYVGEDVSPDFYAWVFPKYDHVAVGTGTVVDKKGIQKYQQGIRERAAPRIEGGEIIRVEAHPIPEHPRPWRTKDRCTLIGDAAGYVTKCSGEGIYFAAKSGLMCASEIVAASENGTRQITQNDLMEYIRKFDSKYGPTYIVLDALQKLFYTSDAARESFVDLCELDYVQQVTFDSYLYKTVQGNSPIGDVMLLGKTVSSLVKYNTSKVPEMRQLA</sequence>
<comment type="pathway">
    <text evidence="8">Cofactor biosynthesis; tocopherol biosynthesis.</text>
</comment>
<keyword evidence="5" id="KW-0560">Oxidoreductase</keyword>
<dbReference type="PANTHER" id="PTHR42685">
    <property type="entry name" value="GERANYLGERANYL DIPHOSPHATE REDUCTASE"/>
    <property type="match status" value="1"/>
</dbReference>
<keyword evidence="6" id="KW-0149">Chlorophyll biosynthesis</keyword>
<evidence type="ECO:0000256" key="1">
    <source>
        <dbReference type="ARBA" id="ARBA00006632"/>
    </source>
</evidence>
<proteinExistence type="evidence at transcript level"/>
<evidence type="ECO:0000256" key="7">
    <source>
        <dbReference type="ARBA" id="ARBA00023444"/>
    </source>
</evidence>
<keyword evidence="3" id="KW-0602">Photosynthesis</keyword>
<evidence type="ECO:0000313" key="15">
    <source>
        <dbReference type="EMBL" id="AAW79316.1"/>
    </source>
</evidence>
<dbReference type="InterPro" id="IPR010253">
    <property type="entry name" value="BchP_ChlP_pln/prok"/>
</dbReference>
<evidence type="ECO:0000256" key="8">
    <source>
        <dbReference type="ARBA" id="ARBA00024015"/>
    </source>
</evidence>
<dbReference type="GO" id="GO:0015979">
    <property type="term" value="P:photosynthesis"/>
    <property type="evidence" value="ECO:0007669"/>
    <property type="project" value="UniProtKB-KW"/>
</dbReference>
<feature type="domain" description="FAD-binding" evidence="14">
    <location>
        <begin position="116"/>
        <end position="415"/>
    </location>
</feature>
<evidence type="ECO:0000256" key="12">
    <source>
        <dbReference type="ARBA" id="ARBA00067953"/>
    </source>
</evidence>
<evidence type="ECO:0000256" key="2">
    <source>
        <dbReference type="ARBA" id="ARBA00012380"/>
    </source>
</evidence>
<dbReference type="GO" id="GO:0102067">
    <property type="term" value="F:geranylgeranyl diphosphate reductase activity"/>
    <property type="evidence" value="ECO:0007669"/>
    <property type="project" value="UniProtKB-EC"/>
</dbReference>
<dbReference type="GO" id="GO:0045550">
    <property type="term" value="F:geranylgeranyl reductase activity"/>
    <property type="evidence" value="ECO:0007669"/>
    <property type="project" value="InterPro"/>
</dbReference>
<evidence type="ECO:0000256" key="4">
    <source>
        <dbReference type="ARBA" id="ARBA00022857"/>
    </source>
</evidence>
<dbReference type="Pfam" id="PF01494">
    <property type="entry name" value="FAD_binding_3"/>
    <property type="match status" value="1"/>
</dbReference>
<comment type="catalytic activity">
    <reaction evidence="10">
        <text>phytyl diphosphate + 3 NADP(+) = geranylgeranyl diphosphate + 3 NADPH + 3 H(+)</text>
        <dbReference type="Rhea" id="RHEA:26229"/>
        <dbReference type="ChEBI" id="CHEBI:15378"/>
        <dbReference type="ChEBI" id="CHEBI:57533"/>
        <dbReference type="ChEBI" id="CHEBI:57783"/>
        <dbReference type="ChEBI" id="CHEBI:58349"/>
        <dbReference type="ChEBI" id="CHEBI:75434"/>
        <dbReference type="EC" id="1.3.1.83"/>
    </reaction>
</comment>
<dbReference type="InterPro" id="IPR050407">
    <property type="entry name" value="Geranylgeranyl_reductase"/>
</dbReference>
<dbReference type="Gene3D" id="3.50.50.60">
    <property type="entry name" value="FAD/NAD(P)-binding domain"/>
    <property type="match status" value="1"/>
</dbReference>
<dbReference type="EC" id="1.3.1.83" evidence="2"/>
<name>Q5ENS7_KRYTR</name>
<comment type="function">
    <text evidence="11">Catalyzes the reduction of geranylgeranyl diphosphate to phytyl diphosphate, providing phytol for both tocopherol and chlorophyll synthesis.</text>
</comment>
<dbReference type="InterPro" id="IPR011774">
    <property type="entry name" value="Geranylgeranyl_Rdtase_pln/cyn"/>
</dbReference>
<dbReference type="NCBIfam" id="TIGR02028">
    <property type="entry name" value="ChlP"/>
    <property type="match status" value="1"/>
</dbReference>
<dbReference type="GO" id="GO:0071949">
    <property type="term" value="F:FAD binding"/>
    <property type="evidence" value="ECO:0007669"/>
    <property type="project" value="InterPro"/>
</dbReference>
<feature type="chain" id="PRO_5004255130" description="Geranylgeranyl diphosphate reductase, chloroplastic" evidence="13">
    <location>
        <begin position="24"/>
        <end position="529"/>
    </location>
</feature>
<dbReference type="EMBL" id="AY826855">
    <property type="protein sequence ID" value="AAW79316.1"/>
    <property type="molecule type" value="mRNA"/>
</dbReference>
<dbReference type="GO" id="GO:0015995">
    <property type="term" value="P:chlorophyll biosynthetic process"/>
    <property type="evidence" value="ECO:0007669"/>
    <property type="project" value="UniProtKB-KW"/>
</dbReference>
<feature type="signal peptide" evidence="13">
    <location>
        <begin position="1"/>
        <end position="23"/>
    </location>
</feature>
<dbReference type="PRINTS" id="PR00420">
    <property type="entry name" value="RNGMNOXGNASE"/>
</dbReference>
<protein>
    <recommendedName>
        <fullName evidence="12">Geranylgeranyl diphosphate reductase, chloroplastic</fullName>
        <ecNumber evidence="2">1.3.1.83</ecNumber>
    </recommendedName>
    <alternativeName>
        <fullName evidence="9">Geranylgeranyl reductase</fullName>
    </alternativeName>
</protein>
<dbReference type="NCBIfam" id="TIGR02023">
    <property type="entry name" value="BchP-ChlP"/>
    <property type="match status" value="1"/>
</dbReference>
<keyword evidence="13" id="KW-0732">Signal</keyword>
<evidence type="ECO:0000256" key="9">
    <source>
        <dbReference type="ARBA" id="ARBA00033069"/>
    </source>
</evidence>
<dbReference type="NCBIfam" id="TIGR02032">
    <property type="entry name" value="GG-red-SF"/>
    <property type="match status" value="1"/>
</dbReference>
<dbReference type="InterPro" id="IPR011777">
    <property type="entry name" value="Geranylgeranyl_Rdtase_fam"/>
</dbReference>
<dbReference type="PANTHER" id="PTHR42685:SF4">
    <property type="entry name" value="GERANYLGERANYL DIPHOSPHATE REDUCTASE, CHLOROPLASTIC"/>
    <property type="match status" value="1"/>
</dbReference>
<comment type="pathway">
    <text evidence="7">Porphyrin-containing compound metabolism.</text>
</comment>
<evidence type="ECO:0000256" key="3">
    <source>
        <dbReference type="ARBA" id="ARBA00022531"/>
    </source>
</evidence>
<evidence type="ECO:0000256" key="5">
    <source>
        <dbReference type="ARBA" id="ARBA00023002"/>
    </source>
</evidence>